<dbReference type="Pfam" id="PF00027">
    <property type="entry name" value="cNMP_binding"/>
    <property type="match status" value="1"/>
</dbReference>
<dbReference type="RefSeq" id="WP_346822220.1">
    <property type="nucleotide sequence ID" value="NZ_JBDKWZ010000008.1"/>
</dbReference>
<protein>
    <submittedName>
        <fullName evidence="2">Crp/Fnr family transcriptional regulator</fullName>
    </submittedName>
</protein>
<organism evidence="2 3">
    <name type="scientific">Rapidithrix thailandica</name>
    <dbReference type="NCBI Taxonomy" id="413964"/>
    <lineage>
        <taxon>Bacteria</taxon>
        <taxon>Pseudomonadati</taxon>
        <taxon>Bacteroidota</taxon>
        <taxon>Cytophagia</taxon>
        <taxon>Cytophagales</taxon>
        <taxon>Flammeovirgaceae</taxon>
        <taxon>Rapidithrix</taxon>
    </lineage>
</organism>
<dbReference type="Gene3D" id="2.60.120.10">
    <property type="entry name" value="Jelly Rolls"/>
    <property type="match status" value="1"/>
</dbReference>
<accession>A0AAW9SF17</accession>
<dbReference type="InterPro" id="IPR000595">
    <property type="entry name" value="cNMP-bd_dom"/>
</dbReference>
<dbReference type="InterPro" id="IPR014710">
    <property type="entry name" value="RmlC-like_jellyroll"/>
</dbReference>
<gene>
    <name evidence="2" type="ORF">AAG747_16100</name>
</gene>
<dbReference type="InterPro" id="IPR018490">
    <property type="entry name" value="cNMP-bd_dom_sf"/>
</dbReference>
<name>A0AAW9SF17_9BACT</name>
<dbReference type="Proteomes" id="UP001403385">
    <property type="component" value="Unassembled WGS sequence"/>
</dbReference>
<evidence type="ECO:0000313" key="2">
    <source>
        <dbReference type="EMBL" id="MEN7549446.1"/>
    </source>
</evidence>
<dbReference type="SUPFAM" id="SSF51206">
    <property type="entry name" value="cAMP-binding domain-like"/>
    <property type="match status" value="1"/>
</dbReference>
<evidence type="ECO:0000313" key="3">
    <source>
        <dbReference type="Proteomes" id="UP001403385"/>
    </source>
</evidence>
<evidence type="ECO:0000259" key="1">
    <source>
        <dbReference type="Pfam" id="PF00027"/>
    </source>
</evidence>
<proteinExistence type="predicted"/>
<reference evidence="2 3" key="1">
    <citation type="submission" date="2024-04" db="EMBL/GenBank/DDBJ databases">
        <title>Novel genus in family Flammeovirgaceae.</title>
        <authorList>
            <person name="Nguyen T.H."/>
            <person name="Vuong T.Q."/>
            <person name="Le H."/>
            <person name="Kim S.-G."/>
        </authorList>
    </citation>
    <scope>NUCLEOTIDE SEQUENCE [LARGE SCALE GENOMIC DNA]</scope>
    <source>
        <strain evidence="2 3">JCM 23209</strain>
    </source>
</reference>
<sequence length="193" mass="22508">MQNLFTYIHSLSNLSEKSWEILYPVLSTQEFKKGAYLLKENHVCHSLFFIDKGFCRSFYLKDGLEKNTAFHFENEIVTNLNSFAEGQKSTYFIQACEPLTAILFDKQKLFEACQKAPEIETLGKKCLRVTAAKLEEHANLFKLFSAIERYEYLEQHQPQLLRRVSLTHISSYLGIARETLSRIRKRRLNATSL</sequence>
<dbReference type="EMBL" id="JBDKWZ010000008">
    <property type="protein sequence ID" value="MEN7549446.1"/>
    <property type="molecule type" value="Genomic_DNA"/>
</dbReference>
<dbReference type="AlphaFoldDB" id="A0AAW9SF17"/>
<keyword evidence="3" id="KW-1185">Reference proteome</keyword>
<dbReference type="CDD" id="cd00038">
    <property type="entry name" value="CAP_ED"/>
    <property type="match status" value="1"/>
</dbReference>
<comment type="caution">
    <text evidence="2">The sequence shown here is derived from an EMBL/GenBank/DDBJ whole genome shotgun (WGS) entry which is preliminary data.</text>
</comment>
<feature type="domain" description="Cyclic nucleotide-binding" evidence="1">
    <location>
        <begin position="29"/>
        <end position="115"/>
    </location>
</feature>